<keyword evidence="4" id="KW-1185">Reference proteome</keyword>
<feature type="coiled-coil region" evidence="1">
    <location>
        <begin position="186"/>
        <end position="220"/>
    </location>
</feature>
<evidence type="ECO:0000313" key="3">
    <source>
        <dbReference type="EMBL" id="MST83249.1"/>
    </source>
</evidence>
<protein>
    <recommendedName>
        <fullName evidence="5">MORN repeat protein</fullName>
    </recommendedName>
</protein>
<dbReference type="RefSeq" id="WP_154532661.1">
    <property type="nucleotide sequence ID" value="NZ_VUNG01000001.1"/>
</dbReference>
<feature type="transmembrane region" description="Helical" evidence="2">
    <location>
        <begin position="226"/>
        <end position="242"/>
    </location>
</feature>
<proteinExistence type="predicted"/>
<keyword evidence="2" id="KW-0812">Transmembrane</keyword>
<evidence type="ECO:0000313" key="4">
    <source>
        <dbReference type="Proteomes" id="UP000438914"/>
    </source>
</evidence>
<dbReference type="EMBL" id="VUNG01000001">
    <property type="protein sequence ID" value="MST83249.1"/>
    <property type="molecule type" value="Genomic_DNA"/>
</dbReference>
<evidence type="ECO:0000256" key="1">
    <source>
        <dbReference type="SAM" id="Coils"/>
    </source>
</evidence>
<evidence type="ECO:0000256" key="2">
    <source>
        <dbReference type="SAM" id="Phobius"/>
    </source>
</evidence>
<dbReference type="SUPFAM" id="SSF82185">
    <property type="entry name" value="Histone H3 K4-specific methyltransferase SET7/9 N-terminal domain"/>
    <property type="match status" value="1"/>
</dbReference>
<reference evidence="3 4" key="1">
    <citation type="submission" date="2019-08" db="EMBL/GenBank/DDBJ databases">
        <title>In-depth cultivation of the pig gut microbiome towards novel bacterial diversity and tailored functional studies.</title>
        <authorList>
            <person name="Wylensek D."/>
            <person name="Hitch T.C.A."/>
            <person name="Clavel T."/>
        </authorList>
    </citation>
    <scope>NUCLEOTIDE SEQUENCE [LARGE SCALE GENOMIC DNA]</scope>
    <source>
        <strain evidence="3 4">LKV-178-WT-2A</strain>
    </source>
</reference>
<accession>A0A7K0KBK6</accession>
<name>A0A7K0KBK6_9BACT</name>
<keyword evidence="2" id="KW-1133">Transmembrane helix</keyword>
<sequence>MNISTYVFGKFERGYRQFPDDYTKSIFQTFKDNGKARTQIAMHRNGDLMYYGYIRLLDGNNYIGLCVVINGYYITDLSKLFDVFQNVIEMMVREGYLIHFNDQGEIVASATSLVEDKEALDEIKQSLSSQFENLGNKILPAVSYEKSSNSFKSFSIQDTLEDVVRSSFSEGYTLLYKSSGYETYSILSYKGVVNKLNEQIKSLEAEKKSLSINLNKQKRKQKNTKWVSILSIIAVVFGFIIWNKVLYPDEVTKYDAGEFLYYGPMEDGKPNGTGVAIYPKNDKDKRLYYYGNFTSGKRVDSNAIMFYRDGSYFRGSMDDDHWNKGTFYDVGGDYFEGIFKNNIPFEGKWYKHVFAQSLTGDE</sequence>
<keyword evidence="1" id="KW-0175">Coiled coil</keyword>
<comment type="caution">
    <text evidence="3">The sequence shown here is derived from an EMBL/GenBank/DDBJ whole genome shotgun (WGS) entry which is preliminary data.</text>
</comment>
<gene>
    <name evidence="3" type="ORF">FYJ73_00850</name>
</gene>
<organism evidence="3 4">
    <name type="scientific">Hallella mizrahii</name>
    <dbReference type="NCBI Taxonomy" id="2606637"/>
    <lineage>
        <taxon>Bacteria</taxon>
        <taxon>Pseudomonadati</taxon>
        <taxon>Bacteroidota</taxon>
        <taxon>Bacteroidia</taxon>
        <taxon>Bacteroidales</taxon>
        <taxon>Prevotellaceae</taxon>
        <taxon>Hallella</taxon>
    </lineage>
</organism>
<dbReference type="Proteomes" id="UP000438914">
    <property type="component" value="Unassembled WGS sequence"/>
</dbReference>
<evidence type="ECO:0008006" key="5">
    <source>
        <dbReference type="Google" id="ProtNLM"/>
    </source>
</evidence>
<keyword evidence="2" id="KW-0472">Membrane</keyword>
<dbReference type="AlphaFoldDB" id="A0A7K0KBK6"/>